<proteinExistence type="predicted"/>
<dbReference type="RefSeq" id="YP_001456758.1">
    <property type="nucleotide sequence ID" value="NC_009799.3"/>
</dbReference>
<reference evidence="1 2" key="3">
    <citation type="journal article" date="2006" name="Virology">
        <title>Complete nucleotide sequence and genome analysis of bacteriophage BFK20--a lytic phage of the industrial producer Brevibacterium flavum.</title>
        <authorList>
            <person name="Bukovska G."/>
            <person name="Klucar L."/>
            <person name="Vlcek C."/>
            <person name="Adamovic J."/>
            <person name="Turna J."/>
            <person name="Timko J."/>
        </authorList>
    </citation>
    <scope>NUCLEOTIDE SEQUENCE [LARGE SCALE GENOMIC DNA]</scope>
</reference>
<dbReference type="Proteomes" id="UP000001531">
    <property type="component" value="Segment"/>
</dbReference>
<organism evidence="1 2">
    <name type="scientific">Corynebacterium phage BFK20</name>
    <dbReference type="NCBI Taxonomy" id="28358"/>
    <lineage>
        <taxon>Viruses</taxon>
        <taxon>Duplodnaviria</taxon>
        <taxon>Heunggongvirae</taxon>
        <taxon>Uroviricota</taxon>
        <taxon>Caudoviricetes</taxon>
        <taxon>Sasvirus</taxon>
        <taxon>Sasvirus BFK20</taxon>
    </lineage>
</organism>
<gene>
    <name evidence="1" type="primary">ORF28</name>
</gene>
<dbReference type="KEGG" id="vg:5580362"/>
<evidence type="ECO:0000313" key="2">
    <source>
        <dbReference type="Proteomes" id="UP000001531"/>
    </source>
</evidence>
<protein>
    <submittedName>
        <fullName evidence="1">Gp28</fullName>
    </submittedName>
</protein>
<sequence length="138" mass="15941">MWLFLGTLVTAIVGLLGVWLQIRQTSVKVAVDKQSEQDRLRLEEIKGLRTRIDESDKKIQAMGERMDEISRDYRIEQRVNQRMHLSLMSVRQLLTDILSYREKHAGALPPGTPAVESILKNIDNILDENTYRARDEPP</sequence>
<reference evidence="1 2" key="4">
    <citation type="journal article" date="2007" name="Virology">
        <title>Transcriptional profiling of bacteriophage BFK20: coexpression interrogated by "guilt-by-association" algorithm.</title>
        <authorList>
            <person name="Majtan T."/>
            <person name="Halgasova N."/>
            <person name="Bukovska G."/>
            <person name="Timko J."/>
        </authorList>
    </citation>
    <scope>NUCLEOTIDE SEQUENCE [LARGE SCALE GENOMIC DNA]</scope>
</reference>
<dbReference type="GeneID" id="5580362"/>
<reference evidence="1 2" key="2">
    <citation type="journal article" date="1994" name="Acta Virol.">
        <title>Characterization and sequence analysis of the F2 promoter from corynephage BFK20.</title>
        <authorList>
            <person name="Koptides M."/>
            <person name="Ugorcakova J."/>
            <person name="Baloghova E."/>
            <person name="Bukovska G."/>
            <person name="Timko J."/>
        </authorList>
    </citation>
    <scope>NUCLEOTIDE SEQUENCE [LARGE SCALE GENOMIC DNA]</scope>
</reference>
<keyword evidence="2" id="KW-1185">Reference proteome</keyword>
<reference evidence="1 2" key="1">
    <citation type="journal article" date="1992" name="J. Gen. Microbiol.">
        <title>Characterization of bacteriophage BFK20 from Brevibacterium flavum.</title>
        <authorList>
            <person name="Koptides M."/>
            <person name="Barak I."/>
            <person name="Sisova M."/>
            <person name="Baloghova E."/>
            <person name="Ugorcakova J."/>
        </authorList>
    </citation>
    <scope>NUCLEOTIDE SEQUENCE [LARGE SCALE GENOMIC DNA]</scope>
</reference>
<name>Q3V5G7_9CAUD</name>
<accession>Q3V5G7</accession>
<evidence type="ECO:0000313" key="1">
    <source>
        <dbReference type="EMBL" id="CAJ29711.1"/>
    </source>
</evidence>
<dbReference type="EMBL" id="AJ278322">
    <property type="protein sequence ID" value="CAJ29711.1"/>
    <property type="molecule type" value="Genomic_DNA"/>
</dbReference>